<protein>
    <submittedName>
        <fullName evidence="4">Flavin reductase family protein</fullName>
        <ecNumber evidence="4">1.-.-.-</ecNumber>
    </submittedName>
</protein>
<dbReference type="EC" id="1.-.-.-" evidence="4"/>
<dbReference type="InterPro" id="IPR012349">
    <property type="entry name" value="Split_barrel_FMN-bd"/>
</dbReference>
<dbReference type="SUPFAM" id="SSF50475">
    <property type="entry name" value="FMN-binding split barrel"/>
    <property type="match status" value="1"/>
</dbReference>
<comment type="caution">
    <text evidence="4">The sequence shown here is derived from an EMBL/GenBank/DDBJ whole genome shotgun (WGS) entry which is preliminary data.</text>
</comment>
<evidence type="ECO:0000256" key="1">
    <source>
        <dbReference type="ARBA" id="ARBA00023002"/>
    </source>
</evidence>
<evidence type="ECO:0000313" key="5">
    <source>
        <dbReference type="Proteomes" id="UP001589890"/>
    </source>
</evidence>
<dbReference type="InterPro" id="IPR002563">
    <property type="entry name" value="Flavin_Rdtase-like_dom"/>
</dbReference>
<evidence type="ECO:0000256" key="2">
    <source>
        <dbReference type="SAM" id="MobiDB-lite"/>
    </source>
</evidence>
<accession>A0ABV6QU86</accession>
<organism evidence="4 5">
    <name type="scientific">Kribbella deserti</name>
    <dbReference type="NCBI Taxonomy" id="1926257"/>
    <lineage>
        <taxon>Bacteria</taxon>
        <taxon>Bacillati</taxon>
        <taxon>Actinomycetota</taxon>
        <taxon>Actinomycetes</taxon>
        <taxon>Propionibacteriales</taxon>
        <taxon>Kribbellaceae</taxon>
        <taxon>Kribbella</taxon>
    </lineage>
</organism>
<dbReference type="RefSeq" id="WP_380054016.1">
    <property type="nucleotide sequence ID" value="NZ_JBHLTC010000037.1"/>
</dbReference>
<dbReference type="PANTHER" id="PTHR30466">
    <property type="entry name" value="FLAVIN REDUCTASE"/>
    <property type="match status" value="1"/>
</dbReference>
<dbReference type="GO" id="GO:0016491">
    <property type="term" value="F:oxidoreductase activity"/>
    <property type="evidence" value="ECO:0007669"/>
    <property type="project" value="UniProtKB-KW"/>
</dbReference>
<feature type="region of interest" description="Disordered" evidence="2">
    <location>
        <begin position="1"/>
        <end position="23"/>
    </location>
</feature>
<proteinExistence type="predicted"/>
<dbReference type="SMART" id="SM00903">
    <property type="entry name" value="Flavin_Reduct"/>
    <property type="match status" value="1"/>
</dbReference>
<dbReference type="Proteomes" id="UP001589890">
    <property type="component" value="Unassembled WGS sequence"/>
</dbReference>
<dbReference type="InterPro" id="IPR050268">
    <property type="entry name" value="NADH-dep_flavin_reductase"/>
</dbReference>
<dbReference type="Pfam" id="PF01613">
    <property type="entry name" value="Flavin_Reduct"/>
    <property type="match status" value="1"/>
</dbReference>
<dbReference type="Gene3D" id="2.30.110.10">
    <property type="entry name" value="Electron Transport, Fmn-binding Protein, Chain A"/>
    <property type="match status" value="1"/>
</dbReference>
<keyword evidence="1 4" id="KW-0560">Oxidoreductase</keyword>
<keyword evidence="5" id="KW-1185">Reference proteome</keyword>
<feature type="compositionally biased region" description="Polar residues" evidence="2">
    <location>
        <begin position="1"/>
        <end position="10"/>
    </location>
</feature>
<reference evidence="4 5" key="1">
    <citation type="submission" date="2024-09" db="EMBL/GenBank/DDBJ databases">
        <authorList>
            <person name="Sun Q."/>
            <person name="Mori K."/>
        </authorList>
    </citation>
    <scope>NUCLEOTIDE SEQUENCE [LARGE SCALE GENOMIC DNA]</scope>
    <source>
        <strain evidence="4 5">CGMCC 1.15906</strain>
    </source>
</reference>
<dbReference type="EMBL" id="JBHLTC010000037">
    <property type="protein sequence ID" value="MFC0628204.1"/>
    <property type="molecule type" value="Genomic_DNA"/>
</dbReference>
<dbReference type="PANTHER" id="PTHR30466:SF1">
    <property type="entry name" value="FMN REDUCTASE (NADH) RUTF"/>
    <property type="match status" value="1"/>
</dbReference>
<gene>
    <name evidence="4" type="ORF">ACFFGN_29310</name>
</gene>
<feature type="domain" description="Flavin reductase like" evidence="3">
    <location>
        <begin position="46"/>
        <end position="190"/>
    </location>
</feature>
<evidence type="ECO:0000313" key="4">
    <source>
        <dbReference type="EMBL" id="MFC0628204.1"/>
    </source>
</evidence>
<evidence type="ECO:0000259" key="3">
    <source>
        <dbReference type="SMART" id="SM00903"/>
    </source>
</evidence>
<name>A0ABV6QU86_9ACTN</name>
<sequence>MSVQAITSARSIRPHRHSPGTTHALSVVPAEAAERPVDADVYRTVFRRHAAGVVVITADAGHGPVGFTATSLVSVSLLPPLVSFAISASASSWPTVNAANSLVINFLDATQTELAGRFATSGIDRFAEPTRWSRLASGEPVLDDVPSFLLGQVEHRFGVGDHHIIVARLATHTERREHEPLLYHDGRYATTDRLP</sequence>